<evidence type="ECO:0000313" key="2">
    <source>
        <dbReference type="Proteomes" id="UP000054166"/>
    </source>
</evidence>
<evidence type="ECO:0000313" key="1">
    <source>
        <dbReference type="EMBL" id="KIM81421.1"/>
    </source>
</evidence>
<keyword evidence="2" id="KW-1185">Reference proteome</keyword>
<sequence>MPLESANPPCSLALSHSSYRLPPYSASYMRRYHPYPRSGLSRALEFDDPPMMTRHAHYNGPRLDHVLPTIQEEGTDDLENLHKALSPKSDRAVGFLSWSTLVVDLAFAFRRNLERLRIIRKEDEVLFDLLT</sequence>
<dbReference type="HOGENOM" id="CLU_1907451_0_0_1"/>
<dbReference type="AlphaFoldDB" id="A0A0C3FQI6"/>
<name>A0A0C3FQI6_PILCF</name>
<accession>A0A0C3FQI6</accession>
<organism evidence="1 2">
    <name type="scientific">Piloderma croceum (strain F 1598)</name>
    <dbReference type="NCBI Taxonomy" id="765440"/>
    <lineage>
        <taxon>Eukaryota</taxon>
        <taxon>Fungi</taxon>
        <taxon>Dikarya</taxon>
        <taxon>Basidiomycota</taxon>
        <taxon>Agaricomycotina</taxon>
        <taxon>Agaricomycetes</taxon>
        <taxon>Agaricomycetidae</taxon>
        <taxon>Atheliales</taxon>
        <taxon>Atheliaceae</taxon>
        <taxon>Piloderma</taxon>
    </lineage>
</organism>
<dbReference type="OrthoDB" id="3234189at2759"/>
<dbReference type="InParanoid" id="A0A0C3FQI6"/>
<proteinExistence type="predicted"/>
<reference evidence="1 2" key="1">
    <citation type="submission" date="2014-04" db="EMBL/GenBank/DDBJ databases">
        <authorList>
            <consortium name="DOE Joint Genome Institute"/>
            <person name="Kuo A."/>
            <person name="Tarkka M."/>
            <person name="Buscot F."/>
            <person name="Kohler A."/>
            <person name="Nagy L.G."/>
            <person name="Floudas D."/>
            <person name="Copeland A."/>
            <person name="Barry K.W."/>
            <person name="Cichocki N."/>
            <person name="Veneault-Fourrey C."/>
            <person name="LaButti K."/>
            <person name="Lindquist E.A."/>
            <person name="Lipzen A."/>
            <person name="Lundell T."/>
            <person name="Morin E."/>
            <person name="Murat C."/>
            <person name="Sun H."/>
            <person name="Tunlid A."/>
            <person name="Henrissat B."/>
            <person name="Grigoriev I.V."/>
            <person name="Hibbett D.S."/>
            <person name="Martin F."/>
            <person name="Nordberg H.P."/>
            <person name="Cantor M.N."/>
            <person name="Hua S.X."/>
        </authorList>
    </citation>
    <scope>NUCLEOTIDE SEQUENCE [LARGE SCALE GENOMIC DNA]</scope>
    <source>
        <strain evidence="1 2">F 1598</strain>
    </source>
</reference>
<gene>
    <name evidence="1" type="ORF">PILCRDRAFT_8775</name>
</gene>
<reference evidence="2" key="2">
    <citation type="submission" date="2015-01" db="EMBL/GenBank/DDBJ databases">
        <title>Evolutionary Origins and Diversification of the Mycorrhizal Mutualists.</title>
        <authorList>
            <consortium name="DOE Joint Genome Institute"/>
            <consortium name="Mycorrhizal Genomics Consortium"/>
            <person name="Kohler A."/>
            <person name="Kuo A."/>
            <person name="Nagy L.G."/>
            <person name="Floudas D."/>
            <person name="Copeland A."/>
            <person name="Barry K.W."/>
            <person name="Cichocki N."/>
            <person name="Veneault-Fourrey C."/>
            <person name="LaButti K."/>
            <person name="Lindquist E.A."/>
            <person name="Lipzen A."/>
            <person name="Lundell T."/>
            <person name="Morin E."/>
            <person name="Murat C."/>
            <person name="Riley R."/>
            <person name="Ohm R."/>
            <person name="Sun H."/>
            <person name="Tunlid A."/>
            <person name="Henrissat B."/>
            <person name="Grigoriev I.V."/>
            <person name="Hibbett D.S."/>
            <person name="Martin F."/>
        </authorList>
    </citation>
    <scope>NUCLEOTIDE SEQUENCE [LARGE SCALE GENOMIC DNA]</scope>
    <source>
        <strain evidence="2">F 1598</strain>
    </source>
</reference>
<dbReference type="Proteomes" id="UP000054166">
    <property type="component" value="Unassembled WGS sequence"/>
</dbReference>
<protein>
    <submittedName>
        <fullName evidence="1">Uncharacterized protein</fullName>
    </submittedName>
</protein>
<dbReference type="EMBL" id="KN832999">
    <property type="protein sequence ID" value="KIM81421.1"/>
    <property type="molecule type" value="Genomic_DNA"/>
</dbReference>